<evidence type="ECO:0000256" key="3">
    <source>
        <dbReference type="ARBA" id="ARBA00022475"/>
    </source>
</evidence>
<keyword evidence="6 7" id="KW-0472">Membrane</keyword>
<name>A0A7H1AZR6_9GAMM</name>
<dbReference type="InterPro" id="IPR009627">
    <property type="entry name" value="UPF0259"/>
</dbReference>
<keyword evidence="3 7" id="KW-1003">Cell membrane</keyword>
<dbReference type="Pfam" id="PF06790">
    <property type="entry name" value="UPF0259"/>
    <property type="match status" value="1"/>
</dbReference>
<feature type="transmembrane region" description="Helical" evidence="7">
    <location>
        <begin position="185"/>
        <end position="210"/>
    </location>
</feature>
<proteinExistence type="inferred from homology"/>
<evidence type="ECO:0000256" key="5">
    <source>
        <dbReference type="ARBA" id="ARBA00022989"/>
    </source>
</evidence>
<feature type="transmembrane region" description="Helical" evidence="7">
    <location>
        <begin position="82"/>
        <end position="104"/>
    </location>
</feature>
<feature type="transmembrane region" description="Helical" evidence="7">
    <location>
        <begin position="116"/>
        <end position="139"/>
    </location>
</feature>
<protein>
    <recommendedName>
        <fullName evidence="7">UPF0259 membrane protein ICW73_00670</fullName>
    </recommendedName>
</protein>
<accession>A0A7H1AZR6</accession>
<evidence type="ECO:0000256" key="4">
    <source>
        <dbReference type="ARBA" id="ARBA00022692"/>
    </source>
</evidence>
<evidence type="ECO:0000256" key="7">
    <source>
        <dbReference type="HAMAP-Rule" id="MF_01067"/>
    </source>
</evidence>
<dbReference type="HAMAP" id="MF_01067">
    <property type="entry name" value="UPF0259"/>
    <property type="match status" value="1"/>
</dbReference>
<evidence type="ECO:0000256" key="2">
    <source>
        <dbReference type="ARBA" id="ARBA00005633"/>
    </source>
</evidence>
<dbReference type="AlphaFoldDB" id="A0A7H1AZR6"/>
<evidence type="ECO:0000313" key="8">
    <source>
        <dbReference type="EMBL" id="QNS01971.1"/>
    </source>
</evidence>
<organism evidence="8 9">
    <name type="scientific">Buchnera aphidicola</name>
    <name type="common">Pentalonia nigronervosa</name>
    <dbReference type="NCBI Taxonomy" id="1309793"/>
    <lineage>
        <taxon>Bacteria</taxon>
        <taxon>Pseudomonadati</taxon>
        <taxon>Pseudomonadota</taxon>
        <taxon>Gammaproteobacteria</taxon>
        <taxon>Enterobacterales</taxon>
        <taxon>Erwiniaceae</taxon>
        <taxon>Buchnera</taxon>
    </lineage>
</organism>
<reference evidence="8 9" key="1">
    <citation type="submission" date="2020-09" db="EMBL/GenBank/DDBJ databases">
        <title>Genome sequence of the banana aphid, Pentalonia nigronervosa Coquerel (Hemiptera: Aphididae) and its symbionts.</title>
        <authorList>
            <person name="Mathers T.C."/>
            <person name="Mugford S.T."/>
            <person name="Hogenhout S.A."/>
            <person name="Tripathi L."/>
        </authorList>
    </citation>
    <scope>NUCLEOTIDE SEQUENCE [LARGE SCALE GENOMIC DNA]</scope>
    <source>
        <strain evidence="8">Ba4</strain>
    </source>
</reference>
<comment type="similarity">
    <text evidence="2 7">Belongs to the UPF0259 family.</text>
</comment>
<feature type="transmembrane region" description="Helical" evidence="7">
    <location>
        <begin position="23"/>
        <end position="41"/>
    </location>
</feature>
<feature type="transmembrane region" description="Helical" evidence="7">
    <location>
        <begin position="216"/>
        <end position="238"/>
    </location>
</feature>
<dbReference type="NCBIfam" id="NF002774">
    <property type="entry name" value="PRK02868.1"/>
    <property type="match status" value="1"/>
</dbReference>
<feature type="transmembrane region" description="Helical" evidence="7">
    <location>
        <begin position="145"/>
        <end position="164"/>
    </location>
</feature>
<sequence>MSITINALRHDTYYFFLKQIKNILFISLAIACINITIDTFIQPDVHIMSIIEEKNFINSNSLLDLINNMNQAEKYELFKYSILKIIMLLISKTLLLGGIITLILSSLEKRNKPITFLVYFLYKFIPSIFILNCLTAIIIQLGFMFLIIPGILLSILLSLSPIIFSFKKHGLIDSMCSSVYISWKYINIIGPSILFWMIGRFFLTIIFSNFCFFNKNIIFFILNISTNMLFSFLIVYLFRFYMLISRT</sequence>
<dbReference type="EMBL" id="CP061275">
    <property type="protein sequence ID" value="QNS01971.1"/>
    <property type="molecule type" value="Genomic_DNA"/>
</dbReference>
<dbReference type="Proteomes" id="UP000516346">
    <property type="component" value="Chromosome"/>
</dbReference>
<evidence type="ECO:0000256" key="6">
    <source>
        <dbReference type="ARBA" id="ARBA00023136"/>
    </source>
</evidence>
<gene>
    <name evidence="8" type="ORF">ICW73_00670</name>
</gene>
<dbReference type="GO" id="GO:0005886">
    <property type="term" value="C:plasma membrane"/>
    <property type="evidence" value="ECO:0007669"/>
    <property type="project" value="UniProtKB-SubCell"/>
</dbReference>
<evidence type="ECO:0000256" key="1">
    <source>
        <dbReference type="ARBA" id="ARBA00004429"/>
    </source>
</evidence>
<evidence type="ECO:0000313" key="9">
    <source>
        <dbReference type="Proteomes" id="UP000516346"/>
    </source>
</evidence>
<keyword evidence="4 7" id="KW-0812">Transmembrane</keyword>
<comment type="subcellular location">
    <subcellularLocation>
        <location evidence="1">Cell inner membrane</location>
        <topology evidence="1">Multi-pass membrane protein</topology>
    </subcellularLocation>
    <subcellularLocation>
        <location evidence="7">Cell membrane</location>
        <topology evidence="7">Multi-pass membrane protein</topology>
    </subcellularLocation>
</comment>
<keyword evidence="5 7" id="KW-1133">Transmembrane helix</keyword>